<dbReference type="PROSITE" id="PS00233">
    <property type="entry name" value="CHIT_BIND_RR_1"/>
    <property type="match status" value="1"/>
</dbReference>
<sequence>MNDGPIATSTERAHKRPGLTRIRIGAHEIVLNHSAIILVPHEILVLCFVTICYALPPSPFRSPQPDSSKTATILQNDFINAANGYNFAYQTSDGVQREEKAELKNAGAKDESLVVSGSYSYVGADGVTYTVTYIADENGYRPTGEHIPSL</sequence>
<reference evidence="4" key="1">
    <citation type="submission" date="2025-08" db="UniProtKB">
        <authorList>
            <consortium name="RefSeq"/>
        </authorList>
    </citation>
    <scope>IDENTIFICATION</scope>
    <source>
        <tissue evidence="4">Whole Larva</tissue>
    </source>
</reference>
<keyword evidence="3" id="KW-1185">Reference proteome</keyword>
<dbReference type="RefSeq" id="XP_017785732.1">
    <property type="nucleotide sequence ID" value="XM_017930243.1"/>
</dbReference>
<dbReference type="InterPro" id="IPR031311">
    <property type="entry name" value="CHIT_BIND_RR_consensus"/>
</dbReference>
<dbReference type="Pfam" id="PF00379">
    <property type="entry name" value="Chitin_bind_4"/>
    <property type="match status" value="1"/>
</dbReference>
<dbReference type="PANTHER" id="PTHR10380">
    <property type="entry name" value="CUTICLE PROTEIN"/>
    <property type="match status" value="1"/>
</dbReference>
<name>A0ABM1NFY2_NICVS</name>
<dbReference type="PANTHER" id="PTHR10380:SF173">
    <property type="entry name" value="CUTICULAR PROTEIN 47EF, ISOFORM C-RELATED"/>
    <property type="match status" value="1"/>
</dbReference>
<gene>
    <name evidence="4" type="primary">LOC108568895</name>
</gene>
<evidence type="ECO:0000313" key="4">
    <source>
        <dbReference type="RefSeq" id="XP_017785732.1"/>
    </source>
</evidence>
<dbReference type="InterPro" id="IPR050468">
    <property type="entry name" value="Cuticle_Struct_Prot"/>
</dbReference>
<dbReference type="PRINTS" id="PR00947">
    <property type="entry name" value="CUTICLE"/>
</dbReference>
<evidence type="ECO:0000313" key="3">
    <source>
        <dbReference type="Proteomes" id="UP000695000"/>
    </source>
</evidence>
<evidence type="ECO:0000256" key="1">
    <source>
        <dbReference type="ARBA" id="ARBA00022460"/>
    </source>
</evidence>
<evidence type="ECO:0000256" key="2">
    <source>
        <dbReference type="PROSITE-ProRule" id="PRU00497"/>
    </source>
</evidence>
<organism evidence="3 4">
    <name type="scientific">Nicrophorus vespilloides</name>
    <name type="common">Boreal carrion beetle</name>
    <dbReference type="NCBI Taxonomy" id="110193"/>
    <lineage>
        <taxon>Eukaryota</taxon>
        <taxon>Metazoa</taxon>
        <taxon>Ecdysozoa</taxon>
        <taxon>Arthropoda</taxon>
        <taxon>Hexapoda</taxon>
        <taxon>Insecta</taxon>
        <taxon>Pterygota</taxon>
        <taxon>Neoptera</taxon>
        <taxon>Endopterygota</taxon>
        <taxon>Coleoptera</taxon>
        <taxon>Polyphaga</taxon>
        <taxon>Staphyliniformia</taxon>
        <taxon>Silphidae</taxon>
        <taxon>Nicrophorinae</taxon>
        <taxon>Nicrophorus</taxon>
    </lineage>
</organism>
<dbReference type="InterPro" id="IPR000618">
    <property type="entry name" value="Insect_cuticle"/>
</dbReference>
<dbReference type="PROSITE" id="PS51155">
    <property type="entry name" value="CHIT_BIND_RR_2"/>
    <property type="match status" value="1"/>
</dbReference>
<accession>A0ABM1NFY2</accession>
<keyword evidence="1 2" id="KW-0193">Cuticle</keyword>
<dbReference type="Proteomes" id="UP000695000">
    <property type="component" value="Unplaced"/>
</dbReference>
<dbReference type="GeneID" id="108568895"/>
<protein>
    <submittedName>
        <fullName evidence="4">Endocuticle structural glycoprotein SgAbd-5-like</fullName>
    </submittedName>
</protein>
<proteinExistence type="predicted"/>